<dbReference type="Pfam" id="PF01230">
    <property type="entry name" value="HIT"/>
    <property type="match status" value="1"/>
</dbReference>
<reference evidence="5 6" key="1">
    <citation type="journal article" date="2013" name="J. Mol. Microbiol. Biotechnol.">
        <title>Analysis of the Complete Genomes of Acholeplasma brassicae , A. palmae and A. laidlawii and Their Comparison to the Obligate Parasites from ' Candidatus Phytoplasma'.</title>
        <authorList>
            <person name="Kube M."/>
            <person name="Siewert C."/>
            <person name="Migdoll A.M."/>
            <person name="Duduk B."/>
            <person name="Holz S."/>
            <person name="Rabus R."/>
            <person name="Seemuller E."/>
            <person name="Mitrovic J."/>
            <person name="Muller I."/>
            <person name="Buttner C."/>
            <person name="Reinhardt R."/>
        </authorList>
    </citation>
    <scope>NUCLEOTIDE SEQUENCE [LARGE SCALE GENOMIC DNA]</scope>
    <source>
        <strain evidence="6">0502</strain>
    </source>
</reference>
<feature type="domain" description="HIT" evidence="4">
    <location>
        <begin position="4"/>
        <end position="111"/>
    </location>
</feature>
<feature type="short sequence motif" description="Histidine triad motif" evidence="2 3">
    <location>
        <begin position="96"/>
        <end position="100"/>
    </location>
</feature>
<evidence type="ECO:0000313" key="5">
    <source>
        <dbReference type="EMBL" id="CCV65031.1"/>
    </source>
</evidence>
<dbReference type="InterPro" id="IPR011146">
    <property type="entry name" value="HIT-like"/>
</dbReference>
<dbReference type="Gene3D" id="3.30.428.10">
    <property type="entry name" value="HIT-like"/>
    <property type="match status" value="1"/>
</dbReference>
<evidence type="ECO:0000259" key="4">
    <source>
        <dbReference type="PROSITE" id="PS51084"/>
    </source>
</evidence>
<gene>
    <name evidence="5" type="ORF">BN85300100</name>
</gene>
<dbReference type="GO" id="GO:0003824">
    <property type="term" value="F:catalytic activity"/>
    <property type="evidence" value="ECO:0007669"/>
    <property type="project" value="InterPro"/>
</dbReference>
<dbReference type="GO" id="GO:0009117">
    <property type="term" value="P:nucleotide metabolic process"/>
    <property type="evidence" value="ECO:0007669"/>
    <property type="project" value="TreeGrafter"/>
</dbReference>
<name>U4KM35_9MOLU</name>
<dbReference type="Proteomes" id="UP000032737">
    <property type="component" value="Chromosome"/>
</dbReference>
<dbReference type="PRINTS" id="PR00332">
    <property type="entry name" value="HISTRIAD"/>
</dbReference>
<dbReference type="PANTHER" id="PTHR46648">
    <property type="entry name" value="HIT FAMILY PROTEIN 1"/>
    <property type="match status" value="1"/>
</dbReference>
<evidence type="ECO:0000256" key="3">
    <source>
        <dbReference type="PROSITE-ProRule" id="PRU00464"/>
    </source>
</evidence>
<dbReference type="PROSITE" id="PS00892">
    <property type="entry name" value="HIT_1"/>
    <property type="match status" value="1"/>
</dbReference>
<dbReference type="STRING" id="61635.BN85300100"/>
<evidence type="ECO:0000256" key="2">
    <source>
        <dbReference type="PIRSR" id="PIRSR601310-3"/>
    </source>
</evidence>
<dbReference type="InterPro" id="IPR001310">
    <property type="entry name" value="Histidine_triad_HIT"/>
</dbReference>
<keyword evidence="6" id="KW-1185">Reference proteome</keyword>
<evidence type="ECO:0000256" key="1">
    <source>
        <dbReference type="PIRSR" id="PIRSR601310-1"/>
    </source>
</evidence>
<organism evidence="5 6">
    <name type="scientific">Acholeplasma brassicae</name>
    <dbReference type="NCBI Taxonomy" id="61635"/>
    <lineage>
        <taxon>Bacteria</taxon>
        <taxon>Bacillati</taxon>
        <taxon>Mycoplasmatota</taxon>
        <taxon>Mollicutes</taxon>
        <taxon>Acholeplasmatales</taxon>
        <taxon>Acholeplasmataceae</taxon>
        <taxon>Acholeplasma</taxon>
    </lineage>
</organism>
<dbReference type="InterPro" id="IPR019808">
    <property type="entry name" value="Histidine_triad_CS"/>
</dbReference>
<feature type="active site" description="Tele-AMP-histidine intermediate" evidence="1">
    <location>
        <position position="98"/>
    </location>
</feature>
<accession>U4KM35</accession>
<dbReference type="HOGENOM" id="CLU_056776_3_2_14"/>
<dbReference type="PANTHER" id="PTHR46648:SF1">
    <property type="entry name" value="ADENOSINE 5'-MONOPHOSPHORAMIDASE HNT1"/>
    <property type="match status" value="1"/>
</dbReference>
<dbReference type="InterPro" id="IPR039384">
    <property type="entry name" value="HINT"/>
</dbReference>
<dbReference type="CDD" id="cd01277">
    <property type="entry name" value="HINT_subgroup"/>
    <property type="match status" value="1"/>
</dbReference>
<dbReference type="InterPro" id="IPR036265">
    <property type="entry name" value="HIT-like_sf"/>
</dbReference>
<dbReference type="SUPFAM" id="SSF54197">
    <property type="entry name" value="HIT-like"/>
    <property type="match status" value="1"/>
</dbReference>
<dbReference type="KEGG" id="abra:BN85300100"/>
<dbReference type="RefSeq" id="WP_030003905.1">
    <property type="nucleotide sequence ID" value="NC_022549.1"/>
</dbReference>
<dbReference type="PROSITE" id="PS51084">
    <property type="entry name" value="HIT_2"/>
    <property type="match status" value="1"/>
</dbReference>
<evidence type="ECO:0000313" key="6">
    <source>
        <dbReference type="Proteomes" id="UP000032737"/>
    </source>
</evidence>
<dbReference type="AlphaFoldDB" id="U4KM35"/>
<sequence length="138" mass="15830">MQTIFEKIISREIPAYIVYEDDVVIAFLDITQASKGHTLVCPKVAYKDIFELPLDVASHLFYVVAKLSKTIKKAFNPDGLNTLSNNGILASQSVFHFHMHIIPRYENDQLENFKFVNHMADLTKDDYIKTKEQIIALL</sequence>
<protein>
    <submittedName>
        <fullName evidence="5">Histidine triad (HIT) superfamily protein</fullName>
    </submittedName>
</protein>
<dbReference type="EMBL" id="FO681348">
    <property type="protein sequence ID" value="CCV65031.1"/>
    <property type="molecule type" value="Genomic_DNA"/>
</dbReference>
<dbReference type="OrthoDB" id="9784774at2"/>
<proteinExistence type="predicted"/>